<name>A0ACB8R623_9AGAM</name>
<accession>A0ACB8R623</accession>
<dbReference type="EMBL" id="MU276368">
    <property type="protein sequence ID" value="KAI0039031.1"/>
    <property type="molecule type" value="Genomic_DNA"/>
</dbReference>
<keyword evidence="2" id="KW-1185">Reference proteome</keyword>
<evidence type="ECO:0000313" key="1">
    <source>
        <dbReference type="EMBL" id="KAI0039031.1"/>
    </source>
</evidence>
<protein>
    <submittedName>
        <fullName evidence="1">Uncharacterized protein</fullName>
    </submittedName>
</protein>
<proteinExistence type="predicted"/>
<reference evidence="1" key="2">
    <citation type="journal article" date="2022" name="New Phytol.">
        <title>Evolutionary transition to the ectomycorrhizal habit in the genomes of a hyperdiverse lineage of mushroom-forming fungi.</title>
        <authorList>
            <person name="Looney B."/>
            <person name="Miyauchi S."/>
            <person name="Morin E."/>
            <person name="Drula E."/>
            <person name="Courty P.E."/>
            <person name="Kohler A."/>
            <person name="Kuo A."/>
            <person name="LaButti K."/>
            <person name="Pangilinan J."/>
            <person name="Lipzen A."/>
            <person name="Riley R."/>
            <person name="Andreopoulos W."/>
            <person name="He G."/>
            <person name="Johnson J."/>
            <person name="Nolan M."/>
            <person name="Tritt A."/>
            <person name="Barry K.W."/>
            <person name="Grigoriev I.V."/>
            <person name="Nagy L.G."/>
            <person name="Hibbett D."/>
            <person name="Henrissat B."/>
            <person name="Matheny P.B."/>
            <person name="Labbe J."/>
            <person name="Martin F.M."/>
        </authorList>
    </citation>
    <scope>NUCLEOTIDE SEQUENCE</scope>
    <source>
        <strain evidence="1">FP105234-sp</strain>
    </source>
</reference>
<comment type="caution">
    <text evidence="1">The sequence shown here is derived from an EMBL/GenBank/DDBJ whole genome shotgun (WGS) entry which is preliminary data.</text>
</comment>
<organism evidence="1 2">
    <name type="scientific">Auriscalpium vulgare</name>
    <dbReference type="NCBI Taxonomy" id="40419"/>
    <lineage>
        <taxon>Eukaryota</taxon>
        <taxon>Fungi</taxon>
        <taxon>Dikarya</taxon>
        <taxon>Basidiomycota</taxon>
        <taxon>Agaricomycotina</taxon>
        <taxon>Agaricomycetes</taxon>
        <taxon>Russulales</taxon>
        <taxon>Auriscalpiaceae</taxon>
        <taxon>Auriscalpium</taxon>
    </lineage>
</organism>
<reference evidence="1" key="1">
    <citation type="submission" date="2021-02" db="EMBL/GenBank/DDBJ databases">
        <authorList>
            <consortium name="DOE Joint Genome Institute"/>
            <person name="Ahrendt S."/>
            <person name="Looney B.P."/>
            <person name="Miyauchi S."/>
            <person name="Morin E."/>
            <person name="Drula E."/>
            <person name="Courty P.E."/>
            <person name="Chicoki N."/>
            <person name="Fauchery L."/>
            <person name="Kohler A."/>
            <person name="Kuo A."/>
            <person name="Labutti K."/>
            <person name="Pangilinan J."/>
            <person name="Lipzen A."/>
            <person name="Riley R."/>
            <person name="Andreopoulos W."/>
            <person name="He G."/>
            <person name="Johnson J."/>
            <person name="Barry K.W."/>
            <person name="Grigoriev I.V."/>
            <person name="Nagy L."/>
            <person name="Hibbett D."/>
            <person name="Henrissat B."/>
            <person name="Matheny P.B."/>
            <person name="Labbe J."/>
            <person name="Martin F."/>
        </authorList>
    </citation>
    <scope>NUCLEOTIDE SEQUENCE</scope>
    <source>
        <strain evidence="1">FP105234-sp</strain>
    </source>
</reference>
<dbReference type="Proteomes" id="UP000814033">
    <property type="component" value="Unassembled WGS sequence"/>
</dbReference>
<gene>
    <name evidence="1" type="ORF">FA95DRAFT_1612907</name>
</gene>
<evidence type="ECO:0000313" key="2">
    <source>
        <dbReference type="Proteomes" id="UP000814033"/>
    </source>
</evidence>
<sequence>MTRTTRSQQDKEEKRSAPTKTAAKRAKAAPKNNAKAASAPSTRVAASKGGAADALKEGLEASPSVSGPATRGKPARATPAGRTKSPAKRKAPTEAAAEENGPQKRRKGTSAAAADTPKKKQKSGAAPANKIQGADEDTMVDVVVDVTNAVDVSDSGSDFEDEEEDEDSDETPEADEEFGIEVVESAVNDEEGPVRRQRKKSTKAVEKQFNTAVPRWTSATSVSQAPAADSHAVTPSTATSTRSKRSKSAGAPQAKTLRVDSGNEPAFEVAAPPIEDALESTGDALREGPGQGAHGTDMADLAASPAPSVDAIDFQDEQAGVARENRDVPWEESDEEAPSRVSPARRAPSVSTNITAPSAPSIPSIDAHQASPIDNTNSDGAWPASTKLVFPNGGAKMRIRAQPADVKKVIRRAVHEEMPEAICFKNAFPSALERPALLHSACIKAAEHEDAQQVLARLKADVAYSRGMCIIPDARISNLRGKVKEAADGVVKDRYQLNTDAIPADRFVQHVKKLLDSDDDDYLYIFPAAPGSSLTSLKVDTTRPFCHPAIIEVLHRSFFGSKAAAKFAIEKYINIAVGDEPELPAAMVALASTAVHAGIDAFRFGAAETIIVFDGNKYTEIFKNHLRTLDDIRDEDEQVYSVLMANLFKKASGVTSGSRGSGIGPSSGRANRRVKASNIAKTFD</sequence>